<dbReference type="InterPro" id="IPR036990">
    <property type="entry name" value="M14A-like_propep"/>
</dbReference>
<reference evidence="15" key="1">
    <citation type="submission" date="2023-11" db="EMBL/GenBank/DDBJ databases">
        <title>Genome assemblies of two species of porcelain crab, Petrolisthes cinctipes and Petrolisthes manimaculis (Anomura: Porcellanidae).</title>
        <authorList>
            <person name="Angst P."/>
        </authorList>
    </citation>
    <scope>NUCLEOTIDE SEQUENCE</scope>
    <source>
        <strain evidence="15">PB745_02</strain>
        <tissue evidence="15">Gill</tissue>
    </source>
</reference>
<keyword evidence="9" id="KW-0482">Metalloprotease</keyword>
<dbReference type="SMART" id="SM00581">
    <property type="entry name" value="PSP"/>
    <property type="match status" value="1"/>
</dbReference>
<feature type="compositionally biased region" description="Low complexity" evidence="12">
    <location>
        <begin position="567"/>
        <end position="586"/>
    </location>
</feature>
<keyword evidence="5" id="KW-0479">Metal-binding</keyword>
<feature type="compositionally biased region" description="Basic and acidic residues" evidence="12">
    <location>
        <begin position="764"/>
        <end position="775"/>
    </location>
</feature>
<dbReference type="Pfam" id="PF00246">
    <property type="entry name" value="Peptidase_M14"/>
    <property type="match status" value="2"/>
</dbReference>
<evidence type="ECO:0000256" key="10">
    <source>
        <dbReference type="ARBA" id="ARBA00023157"/>
    </source>
</evidence>
<dbReference type="GO" id="GO:0005615">
    <property type="term" value="C:extracellular space"/>
    <property type="evidence" value="ECO:0007669"/>
    <property type="project" value="TreeGrafter"/>
</dbReference>
<organism evidence="15 16">
    <name type="scientific">Petrolisthes manimaculis</name>
    <dbReference type="NCBI Taxonomy" id="1843537"/>
    <lineage>
        <taxon>Eukaryota</taxon>
        <taxon>Metazoa</taxon>
        <taxon>Ecdysozoa</taxon>
        <taxon>Arthropoda</taxon>
        <taxon>Crustacea</taxon>
        <taxon>Multicrustacea</taxon>
        <taxon>Malacostraca</taxon>
        <taxon>Eumalacostraca</taxon>
        <taxon>Eucarida</taxon>
        <taxon>Decapoda</taxon>
        <taxon>Pleocyemata</taxon>
        <taxon>Anomura</taxon>
        <taxon>Galatheoidea</taxon>
        <taxon>Porcellanidae</taxon>
        <taxon>Petrolisthes</taxon>
    </lineage>
</organism>
<dbReference type="PANTHER" id="PTHR11705:SF140">
    <property type="entry name" value="FI02848P-RELATED"/>
    <property type="match status" value="1"/>
</dbReference>
<feature type="compositionally biased region" description="Basic and acidic residues" evidence="12">
    <location>
        <begin position="1188"/>
        <end position="1209"/>
    </location>
</feature>
<dbReference type="SUPFAM" id="SSF54897">
    <property type="entry name" value="Protease propeptides/inhibitors"/>
    <property type="match status" value="1"/>
</dbReference>
<dbReference type="EMBL" id="JAWZYT010001091">
    <property type="protein sequence ID" value="KAK4315685.1"/>
    <property type="molecule type" value="Genomic_DNA"/>
</dbReference>
<feature type="region of interest" description="Disordered" evidence="12">
    <location>
        <begin position="401"/>
        <end position="421"/>
    </location>
</feature>
<feature type="compositionally biased region" description="Pro residues" evidence="12">
    <location>
        <begin position="587"/>
        <end position="614"/>
    </location>
</feature>
<evidence type="ECO:0000256" key="7">
    <source>
        <dbReference type="ARBA" id="ARBA00022801"/>
    </source>
</evidence>
<dbReference type="Pfam" id="PF04046">
    <property type="entry name" value="PSP"/>
    <property type="match status" value="1"/>
</dbReference>
<comment type="caution">
    <text evidence="15">The sequence shown here is derived from an EMBL/GenBank/DDBJ whole genome shotgun (WGS) entry which is preliminary data.</text>
</comment>
<dbReference type="GO" id="GO:0008270">
    <property type="term" value="F:zinc ion binding"/>
    <property type="evidence" value="ECO:0007669"/>
    <property type="project" value="InterPro"/>
</dbReference>
<sequence>MVVMVMVMVMVNVCVTMAAPYHHQTIDYSGWQVVEVSLEGEAGKWLEVREEEQEERRSLELLKRDVTRGVAAVAVSPHDIQHFTWDLTNKGYNYTIVISDIGRLLQEHVPLLRAENQLNGGVTFQRYMSHQEITAYLEQLERDYPGVVSVKEAGRSVEDRPIYLVVITSNHTSPLGNPKPVIFIDGGVHAREWVSPAASLKVISQVLNDPDMTRDLEWRVMPLVNPDGYITTWDSNRLWRKNRASNSNSRCPGVDLNRNFGYKWAVSGSSSRECSSLYHGSKPFSEPETRAVRDAVLNVANRSEEDVGKGMAQAILQKEGAVYVVGSPAKVLYAASGGSLDWATGSAGLPLSYTLELRDEGEFGFLLPPRLLQSSVNDAWHAVRYLAKHIVIKKRRLMKNTTTTTSTTTSTTTTTPSYSSTPNTIYTKDEMADTTTHFTWLPETTVFDVTNEEVTTSNVDVENENVTTSNINSVDVDVTTSNINAIDVRVTTDINEIMNEGVTTKSNIEALAEESTITTIIIDTNTYHPNSNDPYDPNHSYNSNSNYPNNPNDHYNPNHHNKPHDPYNPNDPCDPSDPYNPNDHYNPVPPNDPYNPVPPNDPYNPVPPNHPYNPPGTDLITANNSTDRDRTWQECIIIISLFTVMSEDGADRLEPTVASVSTVNDEDAVVQVPEGEINLCDAEKDDENIESCLTGTKNDDRGGKGCPTSKENDVGDGKICHTVTIIDDNDSEHCLTSTEINDGNIQSNFTRTKKNDEDRISCLTRMEKDERDHESNLASTESNEKDGNSSPPPGIHKDDGDRKGCLPSTEKDDEDSPMVIENMITVDTSGDTDVEEEECSKSTKLEMPEGMSIETEVVTLDDEEISPSSLDVIPLYKADLDGVLTDREFSMVTGKPIANEGRPRRSCFNCDGDHNLSECSKPYDAIRVSTNRKKFQSTRPSNVRYHEDCENKYGQFQPGRLSYNLRHALGLRGNQLPLFVYRMRVLGYPPGWLRDAEVHQADVKMYDGQGKSVIHPDEEEGETEPTTVRYQPDKLISFPGFNDPLPHGSNDECYQYQLPRMQMHHQRSEFLRFMNQNKAQAYRKRKLKGSDDKPSVPIPPSAPDMDVDDKELVGCDIEFNPPLPKEPLPPAPPDAPPPSPPPTKRGVNFEEVEVSDADSQDSVSGLEVKRQKLLSELQDTSEGTSTSHDTKDKSQKNSQDDSQTEKPSKENTTSDSKPKRHHRSHSKGFQFGVTIPESCTPFKTLPDVDMWTVDVSDHINFDNLPDALGTWDKMKGLMGQVKKRMTELHKDDDEL</sequence>
<evidence type="ECO:0000313" key="16">
    <source>
        <dbReference type="Proteomes" id="UP001292094"/>
    </source>
</evidence>
<evidence type="ECO:0000256" key="11">
    <source>
        <dbReference type="PROSITE-ProRule" id="PRU01379"/>
    </source>
</evidence>
<keyword evidence="4" id="KW-0645">Protease</keyword>
<evidence type="ECO:0000256" key="13">
    <source>
        <dbReference type="SAM" id="SignalP"/>
    </source>
</evidence>
<dbReference type="FunFam" id="3.40.630.10:FF:000084">
    <property type="entry name" value="Carboxypeptidase B2"/>
    <property type="match status" value="1"/>
</dbReference>
<dbReference type="InterPro" id="IPR057246">
    <property type="entry name" value="CARBOXYPEPT_ZN_1"/>
</dbReference>
<dbReference type="PRINTS" id="PR00765">
    <property type="entry name" value="CRBOXYPTASEA"/>
</dbReference>
<gene>
    <name evidence="15" type="ORF">Pmani_013084</name>
</gene>
<evidence type="ECO:0000256" key="4">
    <source>
        <dbReference type="ARBA" id="ARBA00022670"/>
    </source>
</evidence>
<keyword evidence="7" id="KW-0378">Hydrolase</keyword>
<dbReference type="PROSITE" id="PS00132">
    <property type="entry name" value="CARBOXYPEPT_ZN_1"/>
    <property type="match status" value="1"/>
</dbReference>
<dbReference type="InterPro" id="IPR000834">
    <property type="entry name" value="Peptidase_M14"/>
</dbReference>
<dbReference type="SMART" id="SM00631">
    <property type="entry name" value="Zn_pept"/>
    <property type="match status" value="1"/>
</dbReference>
<evidence type="ECO:0000256" key="1">
    <source>
        <dbReference type="ARBA" id="ARBA00001947"/>
    </source>
</evidence>
<feature type="chain" id="PRO_5042249299" description="Peptidase M14 domain-containing protein" evidence="13">
    <location>
        <begin position="19"/>
        <end position="1295"/>
    </location>
</feature>
<evidence type="ECO:0000256" key="5">
    <source>
        <dbReference type="ARBA" id="ARBA00022723"/>
    </source>
</evidence>
<keyword evidence="10" id="KW-1015">Disulfide bond</keyword>
<feature type="region of interest" description="Disordered" evidence="12">
    <location>
        <begin position="528"/>
        <end position="626"/>
    </location>
</feature>
<feature type="compositionally biased region" description="Polar residues" evidence="12">
    <location>
        <begin position="1177"/>
        <end position="1187"/>
    </location>
</feature>
<feature type="region of interest" description="Disordered" evidence="12">
    <location>
        <begin position="764"/>
        <end position="819"/>
    </location>
</feature>
<keyword evidence="16" id="KW-1185">Reference proteome</keyword>
<dbReference type="InterPro" id="IPR006568">
    <property type="entry name" value="PSP_pro-rich"/>
</dbReference>
<feature type="region of interest" description="Disordered" evidence="12">
    <location>
        <begin position="1084"/>
        <end position="1146"/>
    </location>
</feature>
<keyword evidence="6 13" id="KW-0732">Signal</keyword>
<comment type="cofactor">
    <cofactor evidence="1">
        <name>Zn(2+)</name>
        <dbReference type="ChEBI" id="CHEBI:29105"/>
    </cofactor>
</comment>
<dbReference type="Gene3D" id="3.30.70.340">
    <property type="entry name" value="Metallocarboxypeptidase-like"/>
    <property type="match status" value="1"/>
</dbReference>
<proteinExistence type="inferred from homology"/>
<evidence type="ECO:0000313" key="15">
    <source>
        <dbReference type="EMBL" id="KAK4315685.1"/>
    </source>
</evidence>
<accession>A0AAE1PXY5</accession>
<dbReference type="PANTHER" id="PTHR11705">
    <property type="entry name" value="PROTEASE FAMILY M14 CARBOXYPEPTIDASE A,B"/>
    <property type="match status" value="1"/>
</dbReference>
<feature type="compositionally biased region" description="Low complexity" evidence="12">
    <location>
        <begin position="534"/>
        <end position="555"/>
    </location>
</feature>
<keyword evidence="8" id="KW-0862">Zinc</keyword>
<feature type="signal peptide" evidence="13">
    <location>
        <begin position="1"/>
        <end position="18"/>
    </location>
</feature>
<evidence type="ECO:0000256" key="12">
    <source>
        <dbReference type="SAM" id="MobiDB-lite"/>
    </source>
</evidence>
<feature type="compositionally biased region" description="Pro residues" evidence="12">
    <location>
        <begin position="1121"/>
        <end position="1143"/>
    </location>
</feature>
<keyword evidence="3" id="KW-0121">Carboxypeptidase</keyword>
<dbReference type="Gene3D" id="3.40.630.10">
    <property type="entry name" value="Zn peptidases"/>
    <property type="match status" value="1"/>
</dbReference>
<evidence type="ECO:0000256" key="6">
    <source>
        <dbReference type="ARBA" id="ARBA00022729"/>
    </source>
</evidence>
<name>A0AAE1PXY5_9EUCA</name>
<evidence type="ECO:0000256" key="2">
    <source>
        <dbReference type="ARBA" id="ARBA00005988"/>
    </source>
</evidence>
<evidence type="ECO:0000256" key="8">
    <source>
        <dbReference type="ARBA" id="ARBA00022833"/>
    </source>
</evidence>
<evidence type="ECO:0000256" key="9">
    <source>
        <dbReference type="ARBA" id="ARBA00023049"/>
    </source>
</evidence>
<feature type="region of interest" description="Disordered" evidence="12">
    <location>
        <begin position="1175"/>
        <end position="1233"/>
    </location>
</feature>
<dbReference type="SUPFAM" id="SSF53187">
    <property type="entry name" value="Zn-dependent exopeptidases"/>
    <property type="match status" value="1"/>
</dbReference>
<feature type="active site" description="Proton donor/acceptor" evidence="11">
    <location>
        <position position="356"/>
    </location>
</feature>
<dbReference type="GO" id="GO:0006508">
    <property type="term" value="P:proteolysis"/>
    <property type="evidence" value="ECO:0007669"/>
    <property type="project" value="UniProtKB-KW"/>
</dbReference>
<dbReference type="Proteomes" id="UP001292094">
    <property type="component" value="Unassembled WGS sequence"/>
</dbReference>
<feature type="compositionally biased region" description="Basic and acidic residues" evidence="12">
    <location>
        <begin position="795"/>
        <end position="804"/>
    </location>
</feature>
<evidence type="ECO:0000259" key="14">
    <source>
        <dbReference type="PROSITE" id="PS52035"/>
    </source>
</evidence>
<dbReference type="PROSITE" id="PS52035">
    <property type="entry name" value="PEPTIDASE_M14"/>
    <property type="match status" value="1"/>
</dbReference>
<evidence type="ECO:0000256" key="3">
    <source>
        <dbReference type="ARBA" id="ARBA00022645"/>
    </source>
</evidence>
<feature type="domain" description="Peptidase M14" evidence="14">
    <location>
        <begin position="126"/>
        <end position="390"/>
    </location>
</feature>
<protein>
    <recommendedName>
        <fullName evidence="14">Peptidase M14 domain-containing protein</fullName>
    </recommendedName>
</protein>
<dbReference type="GO" id="GO:0004181">
    <property type="term" value="F:metallocarboxypeptidase activity"/>
    <property type="evidence" value="ECO:0007669"/>
    <property type="project" value="InterPro"/>
</dbReference>
<comment type="similarity">
    <text evidence="2 11">Belongs to the peptidase M14 family.</text>
</comment>